<sequence length="276" mass="31029">MKVWSRSPQRIADEAVLLRAAMRSEEQIVVAGDWHSDPIWLMNVFSRIRDWPAPITTIVQLGDLEIRDEKAGKDFLRRVDERCRGAGIKYVLVVPGNHDNLDALANRPEWRQRKLTQLSAFVWVVPYGEILDIGSRRVMFFGGAASVHKNLVAGKNWWPQEVPDEAVYKEAAAAGKVDVLFTHEAINGGPEAIQGIIDSSASRGIPADRRTASRRSRDLITHVYDAVDPEIAFHGHMHWYAEPARDATRRIFALSTNQRLGNLGSLSLTDLSFTRI</sequence>
<dbReference type="EMBL" id="BAABAU010000001">
    <property type="protein sequence ID" value="GAA4265991.1"/>
    <property type="molecule type" value="Genomic_DNA"/>
</dbReference>
<dbReference type="RefSeq" id="WP_344794823.1">
    <property type="nucleotide sequence ID" value="NZ_BAABAU010000001.1"/>
</dbReference>
<evidence type="ECO:0000259" key="1">
    <source>
        <dbReference type="Pfam" id="PF00149"/>
    </source>
</evidence>
<dbReference type="InterPro" id="IPR029052">
    <property type="entry name" value="Metallo-depent_PP-like"/>
</dbReference>
<organism evidence="2 3">
    <name type="scientific">Frondihabitans peucedani</name>
    <dbReference type="NCBI Taxonomy" id="598626"/>
    <lineage>
        <taxon>Bacteria</taxon>
        <taxon>Bacillati</taxon>
        <taxon>Actinomycetota</taxon>
        <taxon>Actinomycetes</taxon>
        <taxon>Micrococcales</taxon>
        <taxon>Microbacteriaceae</taxon>
        <taxon>Frondihabitans</taxon>
    </lineage>
</organism>
<proteinExistence type="predicted"/>
<dbReference type="SUPFAM" id="SSF56300">
    <property type="entry name" value="Metallo-dependent phosphatases"/>
    <property type="match status" value="1"/>
</dbReference>
<dbReference type="CDD" id="cd00838">
    <property type="entry name" value="MPP_superfamily"/>
    <property type="match status" value="1"/>
</dbReference>
<reference evidence="3" key="1">
    <citation type="journal article" date="2019" name="Int. J. Syst. Evol. Microbiol.">
        <title>The Global Catalogue of Microorganisms (GCM) 10K type strain sequencing project: providing services to taxonomists for standard genome sequencing and annotation.</title>
        <authorList>
            <consortium name="The Broad Institute Genomics Platform"/>
            <consortium name="The Broad Institute Genome Sequencing Center for Infectious Disease"/>
            <person name="Wu L."/>
            <person name="Ma J."/>
        </authorList>
    </citation>
    <scope>NUCLEOTIDE SEQUENCE [LARGE SCALE GENOMIC DNA]</scope>
    <source>
        <strain evidence="3">JCM 17442</strain>
    </source>
</reference>
<evidence type="ECO:0000313" key="3">
    <source>
        <dbReference type="Proteomes" id="UP001501594"/>
    </source>
</evidence>
<accession>A0ABP8E1G6</accession>
<protein>
    <recommendedName>
        <fullName evidence="1">Calcineurin-like phosphoesterase domain-containing protein</fullName>
    </recommendedName>
</protein>
<dbReference type="Pfam" id="PF00149">
    <property type="entry name" value="Metallophos"/>
    <property type="match status" value="1"/>
</dbReference>
<dbReference type="InterPro" id="IPR004843">
    <property type="entry name" value="Calcineurin-like_PHP"/>
</dbReference>
<comment type="caution">
    <text evidence="2">The sequence shown here is derived from an EMBL/GenBank/DDBJ whole genome shotgun (WGS) entry which is preliminary data.</text>
</comment>
<gene>
    <name evidence="2" type="ORF">GCM10022256_16030</name>
</gene>
<name>A0ABP8E1G6_9MICO</name>
<feature type="domain" description="Calcineurin-like phosphoesterase" evidence="1">
    <location>
        <begin position="28"/>
        <end position="240"/>
    </location>
</feature>
<evidence type="ECO:0000313" key="2">
    <source>
        <dbReference type="EMBL" id="GAA4265991.1"/>
    </source>
</evidence>
<keyword evidence="3" id="KW-1185">Reference proteome</keyword>
<dbReference type="Proteomes" id="UP001501594">
    <property type="component" value="Unassembled WGS sequence"/>
</dbReference>
<dbReference type="Gene3D" id="3.60.21.10">
    <property type="match status" value="1"/>
</dbReference>